<dbReference type="EMBL" id="BKCJ010000804">
    <property type="protein sequence ID" value="GEU36377.1"/>
    <property type="molecule type" value="Genomic_DNA"/>
</dbReference>
<dbReference type="CDD" id="cd00303">
    <property type="entry name" value="retropepsin_like"/>
    <property type="match status" value="1"/>
</dbReference>
<accession>A0A6L2JII0</accession>
<gene>
    <name evidence="2" type="ORF">Tci_008355</name>
</gene>
<dbReference type="AlphaFoldDB" id="A0A6L2JII0"/>
<organism evidence="2">
    <name type="scientific">Tanacetum cinerariifolium</name>
    <name type="common">Dalmatian daisy</name>
    <name type="synonym">Chrysanthemum cinerariifolium</name>
    <dbReference type="NCBI Taxonomy" id="118510"/>
    <lineage>
        <taxon>Eukaryota</taxon>
        <taxon>Viridiplantae</taxon>
        <taxon>Streptophyta</taxon>
        <taxon>Embryophyta</taxon>
        <taxon>Tracheophyta</taxon>
        <taxon>Spermatophyta</taxon>
        <taxon>Magnoliopsida</taxon>
        <taxon>eudicotyledons</taxon>
        <taxon>Gunneridae</taxon>
        <taxon>Pentapetalae</taxon>
        <taxon>asterids</taxon>
        <taxon>campanulids</taxon>
        <taxon>Asterales</taxon>
        <taxon>Asteraceae</taxon>
        <taxon>Asteroideae</taxon>
        <taxon>Anthemideae</taxon>
        <taxon>Anthemidinae</taxon>
        <taxon>Tanacetum</taxon>
    </lineage>
</organism>
<sequence>MVPKSKDWVRRLNPDSKLANFNIGRILVPESQVVNVSLKPTETSTNPESSNDFEAESLTSLPSLKTLQGASPSSEAESVTFQSHYLKERPGLGYSQKDINKGKKDKTEHGIGRAREIKAEGVFIFNGPTRSKQIVKPELQTIVETPVANMTDVRTMSELLQAPTEGYEDAIIILAILVENFELKVELLSLSKVHTSRNKLVVSKVNTTTSSSSPSPDIPALTDIIKELVLMNKANQQASMKAIEETCVACGGPHLYYECLATDSNTFNASAATGTYNQGGLHFDISFADALLHMPKFASTFKSLLSNKEKLFELASTLLNENFSAVLLKKLPKKLGDPGKFLIPCDFPELEECLALADLGASIILMPLSVWKKLSLSKLTPTRMTLKLANRLVAYPVGVAEDVFVKFEKFYFSTDFVVVDYDVDPRVPLILGRPFLRTARALINVHDVSCEEYAQEMLGFSNSLTSGNPTPLNPIIAFSFPSFTPFEGSNFILEEIETFLRTPDELSTLDDDFDPEGDIALIEKLLN</sequence>
<dbReference type="PANTHER" id="PTHR33067">
    <property type="entry name" value="RNA-DIRECTED DNA POLYMERASE-RELATED"/>
    <property type="match status" value="1"/>
</dbReference>
<dbReference type="GO" id="GO:0003964">
    <property type="term" value="F:RNA-directed DNA polymerase activity"/>
    <property type="evidence" value="ECO:0007669"/>
    <property type="project" value="UniProtKB-KW"/>
</dbReference>
<evidence type="ECO:0000256" key="1">
    <source>
        <dbReference type="SAM" id="MobiDB-lite"/>
    </source>
</evidence>
<keyword evidence="2" id="KW-0808">Transferase</keyword>
<feature type="region of interest" description="Disordered" evidence="1">
    <location>
        <begin position="92"/>
        <end position="112"/>
    </location>
</feature>
<proteinExistence type="predicted"/>
<evidence type="ECO:0000313" key="2">
    <source>
        <dbReference type="EMBL" id="GEU36377.1"/>
    </source>
</evidence>
<dbReference type="InterPro" id="IPR021109">
    <property type="entry name" value="Peptidase_aspartic_dom_sf"/>
</dbReference>
<keyword evidence="2" id="KW-0695">RNA-directed DNA polymerase</keyword>
<feature type="compositionally biased region" description="Basic and acidic residues" evidence="1">
    <location>
        <begin position="98"/>
        <end position="112"/>
    </location>
</feature>
<dbReference type="Gene3D" id="2.40.70.10">
    <property type="entry name" value="Acid Proteases"/>
    <property type="match status" value="1"/>
</dbReference>
<keyword evidence="2" id="KW-0548">Nucleotidyltransferase</keyword>
<reference evidence="2" key="1">
    <citation type="journal article" date="2019" name="Sci. Rep.">
        <title>Draft genome of Tanacetum cinerariifolium, the natural source of mosquito coil.</title>
        <authorList>
            <person name="Yamashiro T."/>
            <person name="Shiraishi A."/>
            <person name="Satake H."/>
            <person name="Nakayama K."/>
        </authorList>
    </citation>
    <scope>NUCLEOTIDE SEQUENCE</scope>
</reference>
<name>A0A6L2JII0_TANCI</name>
<dbReference type="PANTHER" id="PTHR33067:SF35">
    <property type="entry name" value="ASPARTIC PEPTIDASE DDI1-TYPE DOMAIN-CONTAINING PROTEIN"/>
    <property type="match status" value="1"/>
</dbReference>
<protein>
    <submittedName>
        <fullName evidence="2">Reverse transcriptase domain-containing protein</fullName>
    </submittedName>
</protein>
<comment type="caution">
    <text evidence="2">The sequence shown here is derived from an EMBL/GenBank/DDBJ whole genome shotgun (WGS) entry which is preliminary data.</text>
</comment>